<evidence type="ECO:0000256" key="11">
    <source>
        <dbReference type="ARBA" id="ARBA00023163"/>
    </source>
</evidence>
<evidence type="ECO:0000256" key="9">
    <source>
        <dbReference type="ARBA" id="ARBA00022842"/>
    </source>
</evidence>
<dbReference type="InterPro" id="IPR006171">
    <property type="entry name" value="TOPRIM_dom"/>
</dbReference>
<dbReference type="PROSITE" id="PS50880">
    <property type="entry name" value="TOPRIM"/>
    <property type="match status" value="1"/>
</dbReference>
<keyword evidence="7 12" id="KW-0863">Zinc-finger</keyword>
<dbReference type="Pfam" id="PF08275">
    <property type="entry name" value="DNAG_N"/>
    <property type="match status" value="1"/>
</dbReference>
<dbReference type="FunFam" id="3.40.1360.10:FF:000002">
    <property type="entry name" value="DNA primase"/>
    <property type="match status" value="1"/>
</dbReference>
<dbReference type="PANTHER" id="PTHR30313">
    <property type="entry name" value="DNA PRIMASE"/>
    <property type="match status" value="1"/>
</dbReference>
<reference evidence="16 17" key="1">
    <citation type="submission" date="2018-03" db="EMBL/GenBank/DDBJ databases">
        <title>A parallel universe: an anciently diverged bacterial symbiosis in a Hawaiian planthopper (Hemiptera: Cixiidae) reveals rearranged nutritional responsibilities.</title>
        <authorList>
            <person name="Bennett G."/>
            <person name="Mao M."/>
        </authorList>
    </citation>
    <scope>NUCLEOTIDE SEQUENCE [LARGE SCALE GENOMIC DNA]</scope>
    <source>
        <strain evidence="16 17">OLIH</strain>
    </source>
</reference>
<dbReference type="EC" id="2.7.7.101" evidence="12"/>
<dbReference type="InterPro" id="IPR006295">
    <property type="entry name" value="DNA_primase_DnaG"/>
</dbReference>
<evidence type="ECO:0000256" key="3">
    <source>
        <dbReference type="ARBA" id="ARBA00022679"/>
    </source>
</evidence>
<keyword evidence="11 12" id="KW-0804">Transcription</keyword>
<dbReference type="AlphaFoldDB" id="A0A346E042"/>
<evidence type="ECO:0000313" key="16">
    <source>
        <dbReference type="EMBL" id="AXN02347.1"/>
    </source>
</evidence>
<dbReference type="SMART" id="SM00400">
    <property type="entry name" value="ZnF_CHCC"/>
    <property type="match status" value="1"/>
</dbReference>
<dbReference type="InterPro" id="IPR013264">
    <property type="entry name" value="DNAG_N"/>
</dbReference>
<dbReference type="Gene3D" id="3.90.580.10">
    <property type="entry name" value="Zinc finger, CHC2-type domain"/>
    <property type="match status" value="1"/>
</dbReference>
<dbReference type="InterPro" id="IPR030846">
    <property type="entry name" value="DnaG_bac"/>
</dbReference>
<dbReference type="SMART" id="SM00493">
    <property type="entry name" value="TOPRIM"/>
    <property type="match status" value="1"/>
</dbReference>
<keyword evidence="3 12" id="KW-0808">Transferase</keyword>
<dbReference type="GO" id="GO:0003899">
    <property type="term" value="F:DNA-directed RNA polymerase activity"/>
    <property type="evidence" value="ECO:0007669"/>
    <property type="project" value="UniProtKB-UniRule"/>
</dbReference>
<dbReference type="NCBIfam" id="TIGR01391">
    <property type="entry name" value="dnaG"/>
    <property type="match status" value="1"/>
</dbReference>
<dbReference type="Pfam" id="PF01807">
    <property type="entry name" value="Zn_ribbon_DnaG"/>
    <property type="match status" value="1"/>
</dbReference>
<evidence type="ECO:0000256" key="8">
    <source>
        <dbReference type="ARBA" id="ARBA00022833"/>
    </source>
</evidence>
<comment type="function">
    <text evidence="12 13">RNA polymerase that catalyzes the synthesis of short RNA molecules used as primers for DNA polymerase during DNA replication.</text>
</comment>
<comment type="catalytic activity">
    <reaction evidence="12">
        <text>ssDNA + n NTP = ssDNA/pppN(pN)n-1 hybrid + (n-1) diphosphate.</text>
        <dbReference type="EC" id="2.7.7.101"/>
    </reaction>
</comment>
<dbReference type="GO" id="GO:1990077">
    <property type="term" value="C:primosome complex"/>
    <property type="evidence" value="ECO:0007669"/>
    <property type="project" value="UniProtKB-KW"/>
</dbReference>
<evidence type="ECO:0000259" key="15">
    <source>
        <dbReference type="PROSITE" id="PS50880"/>
    </source>
</evidence>
<dbReference type="Gene3D" id="1.20.50.20">
    <property type="entry name" value="DnaG, RNA polymerase domain, helical bundle"/>
    <property type="match status" value="1"/>
</dbReference>
<dbReference type="InterPro" id="IPR036977">
    <property type="entry name" value="DNA_primase_Znf_CHC2"/>
</dbReference>
<keyword evidence="5 12" id="KW-0235">DNA replication</keyword>
<dbReference type="InterPro" id="IPR013173">
    <property type="entry name" value="DNA_primase_DnaG_DnaB-bd_dom"/>
</dbReference>
<evidence type="ECO:0000256" key="10">
    <source>
        <dbReference type="ARBA" id="ARBA00023125"/>
    </source>
</evidence>
<dbReference type="InterPro" id="IPR037068">
    <property type="entry name" value="DNA_primase_core_N_sf"/>
</dbReference>
<dbReference type="InterPro" id="IPR002694">
    <property type="entry name" value="Znf_CHC2"/>
</dbReference>
<protein>
    <recommendedName>
        <fullName evidence="12 13">DNA primase</fullName>
        <ecNumber evidence="12">2.7.7.101</ecNumber>
    </recommendedName>
</protein>
<comment type="similarity">
    <text evidence="12 13">Belongs to the DnaG primase family.</text>
</comment>
<evidence type="ECO:0000256" key="14">
    <source>
        <dbReference type="PIRSR" id="PIRSR002811-1"/>
    </source>
</evidence>
<organism evidence="16 17">
    <name type="scientific">Candidatus Purcelliella pentastirinorum</name>
    <dbReference type="NCBI Taxonomy" id="472834"/>
    <lineage>
        <taxon>Bacteria</taxon>
        <taxon>Pseudomonadati</taxon>
        <taxon>Pseudomonadota</taxon>
        <taxon>Gammaproteobacteria</taxon>
        <taxon>Enterobacterales</taxon>
        <taxon>Enterobacteriaceae</taxon>
        <taxon>Candidatus Purcelliella</taxon>
    </lineage>
</organism>
<dbReference type="Proteomes" id="UP000256856">
    <property type="component" value="Chromosome"/>
</dbReference>
<evidence type="ECO:0000256" key="5">
    <source>
        <dbReference type="ARBA" id="ARBA00022705"/>
    </source>
</evidence>
<comment type="cofactor">
    <cofactor evidence="12 13 14">
        <name>Zn(2+)</name>
        <dbReference type="ChEBI" id="CHEBI:29105"/>
    </cofactor>
    <text evidence="12 13 14">Binds 1 zinc ion per monomer.</text>
</comment>
<gene>
    <name evidence="12" type="primary">dnaG</name>
    <name evidence="16" type="ORF">C9I82_391</name>
</gene>
<name>A0A346E042_9ENTR</name>
<dbReference type="PIRSF" id="PIRSF002811">
    <property type="entry name" value="DnaG"/>
    <property type="match status" value="1"/>
</dbReference>
<evidence type="ECO:0000256" key="4">
    <source>
        <dbReference type="ARBA" id="ARBA00022695"/>
    </source>
</evidence>
<feature type="domain" description="Toprim" evidence="15">
    <location>
        <begin position="261"/>
        <end position="343"/>
    </location>
</feature>
<dbReference type="SUPFAM" id="SSF117023">
    <property type="entry name" value="DNA primase DnaG, C-terminal domain"/>
    <property type="match status" value="1"/>
</dbReference>
<dbReference type="GO" id="GO:0000428">
    <property type="term" value="C:DNA-directed RNA polymerase complex"/>
    <property type="evidence" value="ECO:0007669"/>
    <property type="project" value="UniProtKB-KW"/>
</dbReference>
<evidence type="ECO:0000256" key="13">
    <source>
        <dbReference type="PIRNR" id="PIRNR002811"/>
    </source>
</evidence>
<keyword evidence="10 12" id="KW-0238">DNA-binding</keyword>
<dbReference type="GO" id="GO:0006269">
    <property type="term" value="P:DNA replication, synthesis of primer"/>
    <property type="evidence" value="ECO:0007669"/>
    <property type="project" value="UniProtKB-UniRule"/>
</dbReference>
<dbReference type="Pfam" id="PF08278">
    <property type="entry name" value="DnaG_DnaB_bind"/>
    <property type="match status" value="1"/>
</dbReference>
<dbReference type="InterPro" id="IPR034151">
    <property type="entry name" value="TOPRIM_DnaG_bac"/>
</dbReference>
<keyword evidence="4 12" id="KW-0548">Nucleotidyltransferase</keyword>
<keyword evidence="9" id="KW-0460">Magnesium</keyword>
<dbReference type="FunFam" id="3.90.580.10:FF:000001">
    <property type="entry name" value="DNA primase"/>
    <property type="match status" value="1"/>
</dbReference>
<dbReference type="InterPro" id="IPR050219">
    <property type="entry name" value="DnaG_primase"/>
</dbReference>
<keyword evidence="8 12" id="KW-0862">Zinc</keyword>
<dbReference type="GO" id="GO:0005737">
    <property type="term" value="C:cytoplasm"/>
    <property type="evidence" value="ECO:0007669"/>
    <property type="project" value="TreeGrafter"/>
</dbReference>
<dbReference type="EMBL" id="CP028374">
    <property type="protein sequence ID" value="AXN02347.1"/>
    <property type="molecule type" value="Genomic_DNA"/>
</dbReference>
<dbReference type="HAMAP" id="MF_00974">
    <property type="entry name" value="DNA_primase_DnaG"/>
    <property type="match status" value="1"/>
</dbReference>
<evidence type="ECO:0000256" key="1">
    <source>
        <dbReference type="ARBA" id="ARBA00022478"/>
    </source>
</evidence>
<dbReference type="Gene3D" id="3.90.980.10">
    <property type="entry name" value="DNA primase, catalytic core, N-terminal domain"/>
    <property type="match status" value="1"/>
</dbReference>
<keyword evidence="17" id="KW-1185">Reference proteome</keyword>
<dbReference type="GO" id="GO:0003677">
    <property type="term" value="F:DNA binding"/>
    <property type="evidence" value="ECO:0007669"/>
    <property type="project" value="UniProtKB-KW"/>
</dbReference>
<feature type="zinc finger region" description="CHC2-type" evidence="12 14">
    <location>
        <begin position="42"/>
        <end position="66"/>
    </location>
</feature>
<dbReference type="PANTHER" id="PTHR30313:SF2">
    <property type="entry name" value="DNA PRIMASE"/>
    <property type="match status" value="1"/>
</dbReference>
<evidence type="ECO:0000256" key="6">
    <source>
        <dbReference type="ARBA" id="ARBA00022723"/>
    </source>
</evidence>
<dbReference type="SUPFAM" id="SSF56731">
    <property type="entry name" value="DNA primase core"/>
    <property type="match status" value="1"/>
</dbReference>
<accession>A0A346E042</accession>
<evidence type="ECO:0000256" key="2">
    <source>
        <dbReference type="ARBA" id="ARBA00022515"/>
    </source>
</evidence>
<comment type="domain">
    <text evidence="12">Contains an N-terminal zinc-binding domain, a central core domain that contains the primase activity, and a C-terminal DnaB-binding domain.</text>
</comment>
<dbReference type="SMART" id="SM00766">
    <property type="entry name" value="DnaG_DnaB_bind"/>
    <property type="match status" value="1"/>
</dbReference>
<keyword evidence="1 12" id="KW-0240">DNA-directed RNA polymerase</keyword>
<dbReference type="KEGG" id="ppet:C9I82_391"/>
<dbReference type="GO" id="GO:0008270">
    <property type="term" value="F:zinc ion binding"/>
    <property type="evidence" value="ECO:0007669"/>
    <property type="project" value="UniProtKB-UniRule"/>
</dbReference>
<dbReference type="Gene3D" id="3.40.1360.10">
    <property type="match status" value="1"/>
</dbReference>
<evidence type="ECO:0000256" key="12">
    <source>
        <dbReference type="HAMAP-Rule" id="MF_00974"/>
    </source>
</evidence>
<dbReference type="Pfam" id="PF13155">
    <property type="entry name" value="Toprim_2"/>
    <property type="match status" value="1"/>
</dbReference>
<dbReference type="CDD" id="cd03364">
    <property type="entry name" value="TOPRIM_DnaG_primases"/>
    <property type="match status" value="1"/>
</dbReference>
<dbReference type="InterPro" id="IPR016136">
    <property type="entry name" value="DNA_helicase_N/primase_C"/>
</dbReference>
<sequence length="598" mass="70308">MNMNKIISKEFITELLFQTDIVELISNKINVHKKGKNFSSLCPFHKEDHPSFIINKEKQFFYCFGCGIHGNAIDFLMNHDNLNFIESIEELSYICNIKIPYKKFNNNLQKNIIKRKKIYEILKIINIFYQKNLKNTKNESVKNFLKEKNLNNDIIKKFNVGLSTSESKDLIKFFNYNKEKKKLLVESGMIIINKKKQYYNHFRNRIMFPIKNKIGNIVGFGGRSLNNEIPKYINSPETKIFHKKKQLYGLYEIQKKNKNPKKIIIVEGYTDVITLTQYKIDFTVASLGIHISKEQIEILFRITDNIICCYDGDKAGKKATWNTLKSTLPYIEDTKQINFIILPKGEDPDSLIRKIGTIKFKKIIKNSTPLSEFLFKKLLKKIKKKYYNEITKLNVIALPLIEKIPGKITKTLLKQKLNKIQGIIYDPKLEKQINILYPRKIKLNSFDIPIKTGYNIIKILIALLIQNPKLINLINNKLNNKEIKKLKIPGIKIFIHLTKYCKKIKKINTGQLLELYRGNKYYRIINHLSTWDHMIKKKDQNLFLNDGLNKIYKFILQKQQNKLLKKAKTDGLNKKNKIILWNINKTLAKINNKIKLNE</sequence>
<comment type="subunit">
    <text evidence="12">Monomer. Interacts with DnaB.</text>
</comment>
<evidence type="ECO:0000256" key="7">
    <source>
        <dbReference type="ARBA" id="ARBA00022771"/>
    </source>
</evidence>
<proteinExistence type="inferred from homology"/>
<keyword evidence="2 12" id="KW-0639">Primosome</keyword>
<evidence type="ECO:0000313" key="17">
    <source>
        <dbReference type="Proteomes" id="UP000256856"/>
    </source>
</evidence>
<dbReference type="Gene3D" id="1.10.860.10">
    <property type="entry name" value="DNAb Helicase, Chain A"/>
    <property type="match status" value="1"/>
</dbReference>
<dbReference type="SUPFAM" id="SSF57783">
    <property type="entry name" value="Zinc beta-ribbon"/>
    <property type="match status" value="1"/>
</dbReference>
<keyword evidence="6 12" id="KW-0479">Metal-binding</keyword>